<keyword evidence="8" id="KW-1185">Reference proteome</keyword>
<keyword evidence="5 6" id="KW-0472">Membrane</keyword>
<keyword evidence="2" id="KW-0813">Transport</keyword>
<evidence type="ECO:0000313" key="7">
    <source>
        <dbReference type="EMBL" id="KAF9522154.1"/>
    </source>
</evidence>
<dbReference type="Pfam" id="PF07690">
    <property type="entry name" value="MFS_1"/>
    <property type="match status" value="1"/>
</dbReference>
<dbReference type="PANTHER" id="PTHR43791:SF59">
    <property type="entry name" value="TRANSPORTER, PUTATIVE (AFU_ORTHOLOGUE AFUA_1G06550)-RELATED"/>
    <property type="match status" value="1"/>
</dbReference>
<reference evidence="7" key="1">
    <citation type="submission" date="2020-11" db="EMBL/GenBank/DDBJ databases">
        <authorList>
            <consortium name="DOE Joint Genome Institute"/>
            <person name="Ahrendt S."/>
            <person name="Riley R."/>
            <person name="Andreopoulos W."/>
            <person name="Labutti K."/>
            <person name="Pangilinan J."/>
            <person name="Ruiz-Duenas F.J."/>
            <person name="Barrasa J.M."/>
            <person name="Sanchez-Garcia M."/>
            <person name="Camarero S."/>
            <person name="Miyauchi S."/>
            <person name="Serrano A."/>
            <person name="Linde D."/>
            <person name="Babiker R."/>
            <person name="Drula E."/>
            <person name="Ayuso-Fernandez I."/>
            <person name="Pacheco R."/>
            <person name="Padilla G."/>
            <person name="Ferreira P."/>
            <person name="Barriuso J."/>
            <person name="Kellner H."/>
            <person name="Castanera R."/>
            <person name="Alfaro M."/>
            <person name="Ramirez L."/>
            <person name="Pisabarro A.G."/>
            <person name="Kuo A."/>
            <person name="Tritt A."/>
            <person name="Lipzen A."/>
            <person name="He G."/>
            <person name="Yan M."/>
            <person name="Ng V."/>
            <person name="Cullen D."/>
            <person name="Martin F."/>
            <person name="Rosso M.-N."/>
            <person name="Henrissat B."/>
            <person name="Hibbett D."/>
            <person name="Martinez A.T."/>
            <person name="Grigoriev I.V."/>
        </authorList>
    </citation>
    <scope>NUCLEOTIDE SEQUENCE</scope>
    <source>
        <strain evidence="7">CBS 506.95</strain>
    </source>
</reference>
<keyword evidence="4 6" id="KW-1133">Transmembrane helix</keyword>
<feature type="transmembrane region" description="Helical" evidence="6">
    <location>
        <begin position="189"/>
        <end position="208"/>
    </location>
</feature>
<dbReference type="GO" id="GO:0016020">
    <property type="term" value="C:membrane"/>
    <property type="evidence" value="ECO:0007669"/>
    <property type="project" value="UniProtKB-SubCell"/>
</dbReference>
<sequence length="542" mass="60785">MSFSNPAANALSRGFTAGSSNSEISSLHSEKPRDVETPIIERVPDATALIKGKDEALQLLSGNRGPPIPFTVEEDARLLRKIDKHLMPIMFIIYFLQLMDKQTLAFSSVFGISRDTHLEGDEYSLLGSIVYIAQIVMQPLSAYLLIRMRLSLYVPLILGGFEASIQAAFMLTTQIWYRRREQGVRLAVWFSNNGWVNIFGSLVMYGLGHVHSKELHPYQLIFLVLGSITFVVGILSFWVFPDNPVRCKFLTKEEKIMTIERVRANQQGLESKQFKMRQLLEMVLDIKSWCWMLLMFLLSVPTGGVAAFGPLIIHGFGFDQLTVLLLLMPYGVVQLLSLSLGSWACNHFRLKSPIVLIALLPCITASAILLSVGRTQKEKPILLAAYYLLASQNILTPTIMNWHTANVAGHTKKATSTSMMLTGYMIGSMTGPLLFTPKDQPYYRKGILALLICHCGAALLLVITVAYLSYLNEKKRRHRIARGKEGKIIDYSLMTTAEIENMRNEGIDVATGKQAFEDLTDLQNDEFVVRDFFIALNSFLIA</sequence>
<accession>A0A9P6JIN6</accession>
<evidence type="ECO:0000256" key="4">
    <source>
        <dbReference type="ARBA" id="ARBA00022989"/>
    </source>
</evidence>
<comment type="subcellular location">
    <subcellularLocation>
        <location evidence="1">Membrane</location>
        <topology evidence="1">Multi-pass membrane protein</topology>
    </subcellularLocation>
</comment>
<keyword evidence="3 6" id="KW-0812">Transmembrane</keyword>
<evidence type="ECO:0000313" key="8">
    <source>
        <dbReference type="Proteomes" id="UP000807306"/>
    </source>
</evidence>
<comment type="caution">
    <text evidence="7">The sequence shown here is derived from an EMBL/GenBank/DDBJ whole genome shotgun (WGS) entry which is preliminary data.</text>
</comment>
<evidence type="ECO:0000256" key="2">
    <source>
        <dbReference type="ARBA" id="ARBA00022448"/>
    </source>
</evidence>
<dbReference type="Gene3D" id="1.20.1250.20">
    <property type="entry name" value="MFS general substrate transporter like domains"/>
    <property type="match status" value="2"/>
</dbReference>
<feature type="transmembrane region" description="Helical" evidence="6">
    <location>
        <begin position="353"/>
        <end position="372"/>
    </location>
</feature>
<dbReference type="PANTHER" id="PTHR43791">
    <property type="entry name" value="PERMEASE-RELATED"/>
    <property type="match status" value="1"/>
</dbReference>
<feature type="transmembrane region" description="Helical" evidence="6">
    <location>
        <begin position="418"/>
        <end position="435"/>
    </location>
</feature>
<feature type="transmembrane region" description="Helical" evidence="6">
    <location>
        <begin position="125"/>
        <end position="146"/>
    </location>
</feature>
<dbReference type="Proteomes" id="UP000807306">
    <property type="component" value="Unassembled WGS sequence"/>
</dbReference>
<evidence type="ECO:0000256" key="1">
    <source>
        <dbReference type="ARBA" id="ARBA00004141"/>
    </source>
</evidence>
<proteinExistence type="predicted"/>
<feature type="transmembrane region" description="Helical" evidence="6">
    <location>
        <begin position="220"/>
        <end position="240"/>
    </location>
</feature>
<feature type="transmembrane region" description="Helical" evidence="6">
    <location>
        <begin position="153"/>
        <end position="177"/>
    </location>
</feature>
<dbReference type="AlphaFoldDB" id="A0A9P6JIN6"/>
<organism evidence="7 8">
    <name type="scientific">Crepidotus variabilis</name>
    <dbReference type="NCBI Taxonomy" id="179855"/>
    <lineage>
        <taxon>Eukaryota</taxon>
        <taxon>Fungi</taxon>
        <taxon>Dikarya</taxon>
        <taxon>Basidiomycota</taxon>
        <taxon>Agaricomycotina</taxon>
        <taxon>Agaricomycetes</taxon>
        <taxon>Agaricomycetidae</taxon>
        <taxon>Agaricales</taxon>
        <taxon>Agaricineae</taxon>
        <taxon>Crepidotaceae</taxon>
        <taxon>Crepidotus</taxon>
    </lineage>
</organism>
<dbReference type="InterPro" id="IPR011701">
    <property type="entry name" value="MFS"/>
</dbReference>
<dbReference type="OrthoDB" id="6730379at2759"/>
<evidence type="ECO:0000256" key="6">
    <source>
        <dbReference type="SAM" id="Phobius"/>
    </source>
</evidence>
<dbReference type="InterPro" id="IPR036259">
    <property type="entry name" value="MFS_trans_sf"/>
</dbReference>
<dbReference type="SUPFAM" id="SSF103473">
    <property type="entry name" value="MFS general substrate transporter"/>
    <property type="match status" value="1"/>
</dbReference>
<gene>
    <name evidence="7" type="ORF">CPB83DRAFT_777543</name>
</gene>
<protein>
    <submittedName>
        <fullName evidence="7">Allantoate permease</fullName>
    </submittedName>
</protein>
<feature type="transmembrane region" description="Helical" evidence="6">
    <location>
        <begin position="447"/>
        <end position="470"/>
    </location>
</feature>
<feature type="transmembrane region" description="Helical" evidence="6">
    <location>
        <begin position="321"/>
        <end position="341"/>
    </location>
</feature>
<evidence type="ECO:0000256" key="5">
    <source>
        <dbReference type="ARBA" id="ARBA00023136"/>
    </source>
</evidence>
<dbReference type="GO" id="GO:0022857">
    <property type="term" value="F:transmembrane transporter activity"/>
    <property type="evidence" value="ECO:0007669"/>
    <property type="project" value="InterPro"/>
</dbReference>
<name>A0A9P6JIN6_9AGAR</name>
<dbReference type="EMBL" id="MU157958">
    <property type="protein sequence ID" value="KAF9522154.1"/>
    <property type="molecule type" value="Genomic_DNA"/>
</dbReference>
<evidence type="ECO:0000256" key="3">
    <source>
        <dbReference type="ARBA" id="ARBA00022692"/>
    </source>
</evidence>
<feature type="transmembrane region" description="Helical" evidence="6">
    <location>
        <begin position="286"/>
        <end position="309"/>
    </location>
</feature>